<evidence type="ECO:0000313" key="2">
    <source>
        <dbReference type="Proteomes" id="UP000272528"/>
    </source>
</evidence>
<keyword evidence="2" id="KW-1185">Reference proteome</keyword>
<reference evidence="2" key="1">
    <citation type="submission" date="2018-12" db="EMBL/GenBank/DDBJ databases">
        <title>Genome sequence of Peanibacillus sp.</title>
        <authorList>
            <person name="Subramani G."/>
            <person name="Srinivasan S."/>
            <person name="Kim M.K."/>
        </authorList>
    </citation>
    <scope>NUCLEOTIDE SEQUENCE [LARGE SCALE GENOMIC DNA]</scope>
    <source>
        <strain evidence="2">18JY67-1</strain>
    </source>
</reference>
<name>A0A3S9AD10_9BACL</name>
<proteinExistence type="predicted"/>
<dbReference type="KEGG" id="palb:EJC50_08835"/>
<dbReference type="EMBL" id="CP034437">
    <property type="protein sequence ID" value="AZN43609.1"/>
    <property type="molecule type" value="Genomic_DNA"/>
</dbReference>
<evidence type="ECO:0000313" key="1">
    <source>
        <dbReference type="EMBL" id="AZN43609.1"/>
    </source>
</evidence>
<accession>A0A3S9AD10</accession>
<dbReference type="OrthoDB" id="2653555at2"/>
<evidence type="ECO:0008006" key="3">
    <source>
        <dbReference type="Google" id="ProtNLM"/>
    </source>
</evidence>
<dbReference type="Proteomes" id="UP000272528">
    <property type="component" value="Chromosome"/>
</dbReference>
<dbReference type="AlphaFoldDB" id="A0A3S9AD10"/>
<protein>
    <recommendedName>
        <fullName evidence="3">Sporulation protein</fullName>
    </recommendedName>
</protein>
<gene>
    <name evidence="1" type="ORF">EJC50_08835</name>
</gene>
<organism evidence="1 2">
    <name type="scientific">Paenibacillus albus</name>
    <dbReference type="NCBI Taxonomy" id="2495582"/>
    <lineage>
        <taxon>Bacteria</taxon>
        <taxon>Bacillati</taxon>
        <taxon>Bacillota</taxon>
        <taxon>Bacilli</taxon>
        <taxon>Bacillales</taxon>
        <taxon>Paenibacillaceae</taxon>
        <taxon>Paenibacillus</taxon>
    </lineage>
</organism>
<sequence length="233" mass="25633">MLIAAVTVFGLALSGCNYERRVQNSTYDYGTKQKGDPKMLGSRMYGTMSGLPGQHDNHWFEYSSLISGDVSSINGVAGALVFLTDKNAYVAITTDWTATGTRKSGGPKEQNNGGSTQGVYNVENGSPYWNNQRMVTPYNSQLSINDHNQISGELKQTIAVHVRRLAPAVQEVHISANKEFNNHLIQYAQEAWAGHSLTPYFASFNKLVKHQFAGGDEVPAPLNVQQQRAKNHL</sequence>